<evidence type="ECO:0000313" key="2">
    <source>
        <dbReference type="Proteomes" id="UP001601059"/>
    </source>
</evidence>
<dbReference type="EMBL" id="JBIACK010000002">
    <property type="protein sequence ID" value="MFE8700535.1"/>
    <property type="molecule type" value="Genomic_DNA"/>
</dbReference>
<accession>A0ABW6KBD5</accession>
<dbReference type="Proteomes" id="UP001601059">
    <property type="component" value="Unassembled WGS sequence"/>
</dbReference>
<evidence type="ECO:0000313" key="1">
    <source>
        <dbReference type="EMBL" id="MFE8700535.1"/>
    </source>
</evidence>
<sequence length="70" mass="7729">MTFFGGNDIDNMAEFLNRILTLGDKIEVLSGDDDIDEGSFVYASGNVLVWVDDDGDLNTTNLDNITVRKI</sequence>
<proteinExistence type="predicted"/>
<protein>
    <submittedName>
        <fullName evidence="1">Uncharacterized protein</fullName>
    </submittedName>
</protein>
<organism evidence="1 2">
    <name type="scientific">Cytobacillus spartinae</name>
    <dbReference type="NCBI Taxonomy" id="3299023"/>
    <lineage>
        <taxon>Bacteria</taxon>
        <taxon>Bacillati</taxon>
        <taxon>Bacillota</taxon>
        <taxon>Bacilli</taxon>
        <taxon>Bacillales</taxon>
        <taxon>Bacillaceae</taxon>
        <taxon>Cytobacillus</taxon>
    </lineage>
</organism>
<reference evidence="1 2" key="1">
    <citation type="submission" date="2024-08" db="EMBL/GenBank/DDBJ databases">
        <title>Two novel Cytobacillus novel species.</title>
        <authorList>
            <person name="Liu G."/>
        </authorList>
    </citation>
    <scope>NUCLEOTIDE SEQUENCE [LARGE SCALE GENOMIC DNA]</scope>
    <source>
        <strain evidence="1 2">FJAT-54145</strain>
    </source>
</reference>
<comment type="caution">
    <text evidence="1">The sequence shown here is derived from an EMBL/GenBank/DDBJ whole genome shotgun (WGS) entry which is preliminary data.</text>
</comment>
<dbReference type="RefSeq" id="WP_389359788.1">
    <property type="nucleotide sequence ID" value="NZ_JBIACK010000002.1"/>
</dbReference>
<gene>
    <name evidence="1" type="ORF">ACFYKX_07920</name>
</gene>
<keyword evidence="2" id="KW-1185">Reference proteome</keyword>
<name>A0ABW6KBD5_9BACI</name>